<keyword evidence="2" id="KW-1185">Reference proteome</keyword>
<accession>A0ABT2PX57</accession>
<keyword evidence="1" id="KW-0378">Hydrolase</keyword>
<reference evidence="2" key="1">
    <citation type="submission" date="2023-07" db="EMBL/GenBank/DDBJ databases">
        <title>Novel Mycoplasma species identified in domestic and wild animals.</title>
        <authorList>
            <person name="Volokhov D.V."/>
            <person name="Furtak V.A."/>
            <person name="Zagorodnyaya T.A."/>
        </authorList>
    </citation>
    <scope>NUCLEOTIDE SEQUENCE [LARGE SCALE GENOMIC DNA]</scope>
    <source>
        <strain evidence="2">92-19</strain>
    </source>
</reference>
<dbReference type="GO" id="GO:0016787">
    <property type="term" value="F:hydrolase activity"/>
    <property type="evidence" value="ECO:0007669"/>
    <property type="project" value="UniProtKB-KW"/>
</dbReference>
<comment type="caution">
    <text evidence="1">The sequence shown here is derived from an EMBL/GenBank/DDBJ whole genome shotgun (WGS) entry which is preliminary data.</text>
</comment>
<dbReference type="EMBL" id="JAOEGN010000011">
    <property type="protein sequence ID" value="MCU0105303.1"/>
    <property type="molecule type" value="Genomic_DNA"/>
</dbReference>
<proteinExistence type="predicted"/>
<dbReference type="Proteomes" id="UP001209076">
    <property type="component" value="Unassembled WGS sequence"/>
</dbReference>
<dbReference type="SUPFAM" id="SSF53474">
    <property type="entry name" value="alpha/beta-Hydrolases"/>
    <property type="match status" value="1"/>
</dbReference>
<evidence type="ECO:0000313" key="1">
    <source>
        <dbReference type="EMBL" id="MCU0105303.1"/>
    </source>
</evidence>
<protein>
    <submittedName>
        <fullName evidence="1">Alpha/beta hydrolase-fold protein</fullName>
    </submittedName>
</protein>
<dbReference type="RefSeq" id="WP_262096601.1">
    <property type="nucleotide sequence ID" value="NZ_JAOEGN010000011.1"/>
</dbReference>
<dbReference type="PANTHER" id="PTHR48098">
    <property type="entry name" value="ENTEROCHELIN ESTERASE-RELATED"/>
    <property type="match status" value="1"/>
</dbReference>
<dbReference type="InterPro" id="IPR000801">
    <property type="entry name" value="Esterase-like"/>
</dbReference>
<gene>
    <name evidence="1" type="ORF">N7603_06490</name>
</gene>
<sequence length="249" mass="28213">MITYTPITLPNLKRIAELSIMMPKTIVANQTYPVLFFQDGQNIFEDTKASFGVSWGIKDIFESNEMKPVIIVGLSCANGLDRLDEYNPFMSTKEISFGDKPRITGGKGDLYLKDLIETVLPYLKENYPVNLTNVTLVGSSMGGHISLYATLKYPQIFKNALCLSNAFWISEEALIDFIKESQKPHNGLIYLDTGDSESEDFDYIKANESVYNALISKGLNPIYRVIPFGKHHERDWRARIKDIIDLIPE</sequence>
<organism evidence="1 2">
    <name type="scientific">Paracholeplasma vituli</name>
    <dbReference type="NCBI Taxonomy" id="69473"/>
    <lineage>
        <taxon>Bacteria</taxon>
        <taxon>Bacillati</taxon>
        <taxon>Mycoplasmatota</taxon>
        <taxon>Mollicutes</taxon>
        <taxon>Acholeplasmatales</taxon>
        <taxon>Acholeplasmataceae</taxon>
        <taxon>Paracholeplasma</taxon>
    </lineage>
</organism>
<name>A0ABT2PX57_9MOLU</name>
<dbReference type="PANTHER" id="PTHR48098:SF6">
    <property type="entry name" value="FERRI-BACILLIBACTIN ESTERASE BESA"/>
    <property type="match status" value="1"/>
</dbReference>
<evidence type="ECO:0000313" key="2">
    <source>
        <dbReference type="Proteomes" id="UP001209076"/>
    </source>
</evidence>
<dbReference type="InterPro" id="IPR050583">
    <property type="entry name" value="Mycobacterial_A85_antigen"/>
</dbReference>
<dbReference type="Gene3D" id="3.40.50.1820">
    <property type="entry name" value="alpha/beta hydrolase"/>
    <property type="match status" value="1"/>
</dbReference>
<dbReference type="Pfam" id="PF00756">
    <property type="entry name" value="Esterase"/>
    <property type="match status" value="1"/>
</dbReference>
<dbReference type="InterPro" id="IPR029058">
    <property type="entry name" value="AB_hydrolase_fold"/>
</dbReference>